<reference evidence="1 2" key="1">
    <citation type="submission" date="2018-06" db="EMBL/GenBank/DDBJ databases">
        <authorList>
            <consortium name="Pathogen Informatics"/>
            <person name="Doyle S."/>
        </authorList>
    </citation>
    <scope>NUCLEOTIDE SEQUENCE [LARGE SCALE GENOMIC DNA]</scope>
    <source>
        <strain evidence="1 2">NCTC204</strain>
    </source>
</reference>
<accession>A0A377ZM93</accession>
<organism evidence="1 2">
    <name type="scientific">Klebsiella pneumoniae</name>
    <dbReference type="NCBI Taxonomy" id="573"/>
    <lineage>
        <taxon>Bacteria</taxon>
        <taxon>Pseudomonadati</taxon>
        <taxon>Pseudomonadota</taxon>
        <taxon>Gammaproteobacteria</taxon>
        <taxon>Enterobacterales</taxon>
        <taxon>Enterobacteriaceae</taxon>
        <taxon>Klebsiella/Raoultella group</taxon>
        <taxon>Klebsiella</taxon>
        <taxon>Klebsiella pneumoniae complex</taxon>
    </lineage>
</organism>
<protein>
    <submittedName>
        <fullName evidence="1">Uncharacterized protein</fullName>
    </submittedName>
</protein>
<gene>
    <name evidence="1" type="ORF">NCTC204_00843</name>
</gene>
<evidence type="ECO:0000313" key="2">
    <source>
        <dbReference type="Proteomes" id="UP000255192"/>
    </source>
</evidence>
<sequence length="73" mass="8333">MGNLSIEMGIERTDIILVVVDVELRLSRIGVARFAVKDLELFGRYRGVKVLVDVTGAEFLRRIAVRYWNHISS</sequence>
<dbReference type="Proteomes" id="UP000255192">
    <property type="component" value="Unassembled WGS sequence"/>
</dbReference>
<proteinExistence type="predicted"/>
<name>A0A377ZM93_KLEPN</name>
<dbReference type="AlphaFoldDB" id="A0A377ZM93"/>
<dbReference type="EMBL" id="UGMD01000002">
    <property type="protein sequence ID" value="STU75303.1"/>
    <property type="molecule type" value="Genomic_DNA"/>
</dbReference>
<evidence type="ECO:0000313" key="1">
    <source>
        <dbReference type="EMBL" id="STU75303.1"/>
    </source>
</evidence>